<gene>
    <name evidence="2" type="ORF">PoB_006089900</name>
</gene>
<evidence type="ECO:0000313" key="2">
    <source>
        <dbReference type="EMBL" id="GFO34394.1"/>
    </source>
</evidence>
<evidence type="ECO:0000256" key="1">
    <source>
        <dbReference type="SAM" id="MobiDB-lite"/>
    </source>
</evidence>
<keyword evidence="3" id="KW-1185">Reference proteome</keyword>
<organism evidence="2 3">
    <name type="scientific">Plakobranchus ocellatus</name>
    <dbReference type="NCBI Taxonomy" id="259542"/>
    <lineage>
        <taxon>Eukaryota</taxon>
        <taxon>Metazoa</taxon>
        <taxon>Spiralia</taxon>
        <taxon>Lophotrochozoa</taxon>
        <taxon>Mollusca</taxon>
        <taxon>Gastropoda</taxon>
        <taxon>Heterobranchia</taxon>
        <taxon>Euthyneura</taxon>
        <taxon>Panpulmonata</taxon>
        <taxon>Sacoglossa</taxon>
        <taxon>Placobranchoidea</taxon>
        <taxon>Plakobranchidae</taxon>
        <taxon>Plakobranchus</taxon>
    </lineage>
</organism>
<comment type="caution">
    <text evidence="2">The sequence shown here is derived from an EMBL/GenBank/DDBJ whole genome shotgun (WGS) entry which is preliminary data.</text>
</comment>
<feature type="compositionally biased region" description="Polar residues" evidence="1">
    <location>
        <begin position="61"/>
        <end position="71"/>
    </location>
</feature>
<feature type="compositionally biased region" description="Polar residues" evidence="1">
    <location>
        <begin position="85"/>
        <end position="95"/>
    </location>
</feature>
<protein>
    <submittedName>
        <fullName evidence="2">Uncharacterized protein</fullName>
    </submittedName>
</protein>
<feature type="region of interest" description="Disordered" evidence="1">
    <location>
        <begin position="59"/>
        <end position="134"/>
    </location>
</feature>
<evidence type="ECO:0000313" key="3">
    <source>
        <dbReference type="Proteomes" id="UP000735302"/>
    </source>
</evidence>
<name>A0AAV4CRA8_9GAST</name>
<dbReference type="Proteomes" id="UP000735302">
    <property type="component" value="Unassembled WGS sequence"/>
</dbReference>
<dbReference type="AlphaFoldDB" id="A0AAV4CRA8"/>
<dbReference type="EMBL" id="BLXT01006896">
    <property type="protein sequence ID" value="GFO34394.1"/>
    <property type="molecule type" value="Genomic_DNA"/>
</dbReference>
<proteinExistence type="predicted"/>
<accession>A0AAV4CRA8</accession>
<reference evidence="2 3" key="1">
    <citation type="journal article" date="2021" name="Elife">
        <title>Chloroplast acquisition without the gene transfer in kleptoplastic sea slugs, Plakobranchus ocellatus.</title>
        <authorList>
            <person name="Maeda T."/>
            <person name="Takahashi S."/>
            <person name="Yoshida T."/>
            <person name="Shimamura S."/>
            <person name="Takaki Y."/>
            <person name="Nagai Y."/>
            <person name="Toyoda A."/>
            <person name="Suzuki Y."/>
            <person name="Arimoto A."/>
            <person name="Ishii H."/>
            <person name="Satoh N."/>
            <person name="Nishiyama T."/>
            <person name="Hasebe M."/>
            <person name="Maruyama T."/>
            <person name="Minagawa J."/>
            <person name="Obokata J."/>
            <person name="Shigenobu S."/>
        </authorList>
    </citation>
    <scope>NUCLEOTIDE SEQUENCE [LARGE SCALE GENOMIC DNA]</scope>
</reference>
<sequence length="186" mass="21024">MSRGQLGIKTINFLAVQKVWSAVKSALYQREFHLMDLSVSAQKLADSVGHHQRCLERQKFSFPQQTSQNAPAANGAKRTTKVRKQTASNPEPNLSRSRKRRKDNRVSGSLDIPRPSDGARSDDQPSGLHVSRTRLPNTNAEISLCVSITRLLEATAYLRGKIYIEEKRTSNLSRERLKRNIKSVRE</sequence>